<dbReference type="SUPFAM" id="SSF52374">
    <property type="entry name" value="Nucleotidylyl transferase"/>
    <property type="match status" value="1"/>
</dbReference>
<accession>E0RVE6</accession>
<evidence type="ECO:0000256" key="2">
    <source>
        <dbReference type="ARBA" id="ARBA00022598"/>
    </source>
</evidence>
<dbReference type="SUPFAM" id="SSF47323">
    <property type="entry name" value="Anticodon-binding domain of a subclass of class I aminoacyl-tRNA synthetases"/>
    <property type="match status" value="1"/>
</dbReference>
<evidence type="ECO:0000256" key="7">
    <source>
        <dbReference type="ARBA" id="ARBA00022917"/>
    </source>
</evidence>
<dbReference type="GO" id="GO:0005524">
    <property type="term" value="F:ATP binding"/>
    <property type="evidence" value="ECO:0007669"/>
    <property type="project" value="UniProtKB-UniRule"/>
</dbReference>
<evidence type="ECO:0000256" key="9">
    <source>
        <dbReference type="ARBA" id="ARBA00047398"/>
    </source>
</evidence>
<keyword evidence="10" id="KW-0963">Cytoplasm</keyword>
<dbReference type="eggNOG" id="COG0215">
    <property type="taxonomic scope" value="Bacteria"/>
</dbReference>
<evidence type="ECO:0000259" key="11">
    <source>
        <dbReference type="Pfam" id="PF01406"/>
    </source>
</evidence>
<keyword evidence="4 10" id="KW-0547">Nucleotide-binding</keyword>
<dbReference type="GO" id="GO:0005829">
    <property type="term" value="C:cytosol"/>
    <property type="evidence" value="ECO:0007669"/>
    <property type="project" value="TreeGrafter"/>
</dbReference>
<feature type="binding site" evidence="10">
    <location>
        <position position="256"/>
    </location>
    <ligand>
        <name>Zn(2+)</name>
        <dbReference type="ChEBI" id="CHEBI:29105"/>
    </ligand>
</feature>
<dbReference type="InterPro" id="IPR014729">
    <property type="entry name" value="Rossmann-like_a/b/a_fold"/>
</dbReference>
<evidence type="ECO:0000313" key="12">
    <source>
        <dbReference type="EMBL" id="ADL34565.1"/>
    </source>
</evidence>
<dbReference type="GO" id="GO:0008270">
    <property type="term" value="F:zinc ion binding"/>
    <property type="evidence" value="ECO:0007669"/>
    <property type="project" value="UniProtKB-UniRule"/>
</dbReference>
<proteinExistence type="inferred from homology"/>
<gene>
    <name evidence="10 12" type="primary">cysS</name>
    <name evidence="12" type="ordered locus">bpr_I1830</name>
</gene>
<dbReference type="KEGG" id="bpb:bpr_I1830"/>
<feature type="short sequence motif" description="'KMSKS' region" evidence="10">
    <location>
        <begin position="284"/>
        <end position="288"/>
    </location>
</feature>
<dbReference type="HOGENOM" id="CLU_013528_0_1_9"/>
<evidence type="ECO:0000256" key="5">
    <source>
        <dbReference type="ARBA" id="ARBA00022833"/>
    </source>
</evidence>
<dbReference type="RefSeq" id="WP_013281219.1">
    <property type="nucleotide sequence ID" value="NC_014387.1"/>
</dbReference>
<feature type="domain" description="tRNA synthetases class I catalytic" evidence="11">
    <location>
        <begin position="18"/>
        <end position="332"/>
    </location>
</feature>
<comment type="catalytic activity">
    <reaction evidence="9 10">
        <text>tRNA(Cys) + L-cysteine + ATP = L-cysteinyl-tRNA(Cys) + AMP + diphosphate</text>
        <dbReference type="Rhea" id="RHEA:17773"/>
        <dbReference type="Rhea" id="RHEA-COMP:9661"/>
        <dbReference type="Rhea" id="RHEA-COMP:9679"/>
        <dbReference type="ChEBI" id="CHEBI:30616"/>
        <dbReference type="ChEBI" id="CHEBI:33019"/>
        <dbReference type="ChEBI" id="CHEBI:35235"/>
        <dbReference type="ChEBI" id="CHEBI:78442"/>
        <dbReference type="ChEBI" id="CHEBI:78517"/>
        <dbReference type="ChEBI" id="CHEBI:456215"/>
        <dbReference type="EC" id="6.1.1.16"/>
    </reaction>
</comment>
<evidence type="ECO:0000256" key="3">
    <source>
        <dbReference type="ARBA" id="ARBA00022723"/>
    </source>
</evidence>
<dbReference type="GO" id="GO:0004817">
    <property type="term" value="F:cysteine-tRNA ligase activity"/>
    <property type="evidence" value="ECO:0007669"/>
    <property type="project" value="UniProtKB-UniRule"/>
</dbReference>
<dbReference type="EC" id="6.1.1.16" evidence="10"/>
<keyword evidence="6 10" id="KW-0067">ATP-binding</keyword>
<dbReference type="InterPro" id="IPR024909">
    <property type="entry name" value="Cys-tRNA/MSH_ligase"/>
</dbReference>
<dbReference type="Gene3D" id="1.20.120.1910">
    <property type="entry name" value="Cysteine-tRNA ligase, C-terminal anti-codon recognition domain"/>
    <property type="match status" value="1"/>
</dbReference>
<keyword evidence="2 10" id="KW-0436">Ligase</keyword>
<keyword evidence="3 10" id="KW-0479">Metal-binding</keyword>
<name>E0RVE6_BUTPB</name>
<feature type="binding site" evidence="10">
    <location>
        <position position="287"/>
    </location>
    <ligand>
        <name>ATP</name>
        <dbReference type="ChEBI" id="CHEBI:30616"/>
    </ligand>
</feature>
<organism evidence="12 13">
    <name type="scientific">Butyrivibrio proteoclasticus (strain ATCC 51982 / DSM 14932 / B316)</name>
    <name type="common">Clostridium proteoclasticum</name>
    <dbReference type="NCBI Taxonomy" id="515622"/>
    <lineage>
        <taxon>Bacteria</taxon>
        <taxon>Bacillati</taxon>
        <taxon>Bacillota</taxon>
        <taxon>Clostridia</taxon>
        <taxon>Lachnospirales</taxon>
        <taxon>Lachnospiraceae</taxon>
        <taxon>Butyrivibrio</taxon>
    </lineage>
</organism>
<comment type="cofactor">
    <cofactor evidence="10">
        <name>Zn(2+)</name>
        <dbReference type="ChEBI" id="CHEBI:29105"/>
    </cofactor>
    <text evidence="10">Binds 1 zinc ion per subunit.</text>
</comment>
<protein>
    <recommendedName>
        <fullName evidence="10">Cysteine--tRNA ligase</fullName>
        <ecNumber evidence="10">6.1.1.16</ecNumber>
    </recommendedName>
    <alternativeName>
        <fullName evidence="10">Cysteinyl-tRNA synthetase</fullName>
        <shortName evidence="10">CysRS</shortName>
    </alternativeName>
</protein>
<dbReference type="PANTHER" id="PTHR10890">
    <property type="entry name" value="CYSTEINYL-TRNA SYNTHETASE"/>
    <property type="match status" value="1"/>
</dbReference>
<dbReference type="InterPro" id="IPR032678">
    <property type="entry name" value="tRNA-synt_1_cat_dom"/>
</dbReference>
<keyword evidence="7 10" id="KW-0648">Protein biosynthesis</keyword>
<dbReference type="Gene3D" id="3.40.50.620">
    <property type="entry name" value="HUPs"/>
    <property type="match status" value="1"/>
</dbReference>
<evidence type="ECO:0000256" key="10">
    <source>
        <dbReference type="HAMAP-Rule" id="MF_00041"/>
    </source>
</evidence>
<evidence type="ECO:0000256" key="6">
    <source>
        <dbReference type="ARBA" id="ARBA00022840"/>
    </source>
</evidence>
<keyword evidence="8 10" id="KW-0030">Aminoacyl-tRNA synthetase</keyword>
<keyword evidence="5 10" id="KW-0862">Zinc</keyword>
<feature type="binding site" evidence="10">
    <location>
        <position position="227"/>
    </location>
    <ligand>
        <name>Zn(2+)</name>
        <dbReference type="ChEBI" id="CHEBI:29105"/>
    </ligand>
</feature>
<feature type="binding site" evidence="10">
    <location>
        <position position="252"/>
    </location>
    <ligand>
        <name>Zn(2+)</name>
        <dbReference type="ChEBI" id="CHEBI:29105"/>
    </ligand>
</feature>
<dbReference type="PRINTS" id="PR00983">
    <property type="entry name" value="TRNASYNTHCYS"/>
</dbReference>
<reference evidence="12 13" key="1">
    <citation type="journal article" date="2010" name="PLoS ONE">
        <title>The glycobiome of the rumen bacterium Butyrivibrio proteoclasticus B316(T) highlights adaptation to a polysaccharide-rich environment.</title>
        <authorList>
            <person name="Kelly W.J."/>
            <person name="Leahy S.C."/>
            <person name="Altermann E."/>
            <person name="Yeoman C.J."/>
            <person name="Dunne J.C."/>
            <person name="Kong Z."/>
            <person name="Pacheco D.M."/>
            <person name="Li D."/>
            <person name="Noel S.J."/>
            <person name="Moon C.D."/>
            <person name="Cookson A.L."/>
            <person name="Attwood G.T."/>
        </authorList>
    </citation>
    <scope>NUCLEOTIDE SEQUENCE [LARGE SCALE GENOMIC DNA]</scope>
    <source>
        <strain evidence="13">ATCC 51982 / DSM 14932 / B316</strain>
    </source>
</reference>
<dbReference type="NCBIfam" id="TIGR00435">
    <property type="entry name" value="cysS"/>
    <property type="match status" value="1"/>
</dbReference>
<comment type="similarity">
    <text evidence="10">Belongs to the class-I aminoacyl-tRNA synthetase family.</text>
</comment>
<evidence type="ECO:0000313" key="13">
    <source>
        <dbReference type="Proteomes" id="UP000001299"/>
    </source>
</evidence>
<feature type="binding site" evidence="10">
    <location>
        <position position="31"/>
    </location>
    <ligand>
        <name>Zn(2+)</name>
        <dbReference type="ChEBI" id="CHEBI:29105"/>
    </ligand>
</feature>
<comment type="subunit">
    <text evidence="1 10">Monomer.</text>
</comment>
<evidence type="ECO:0000256" key="8">
    <source>
        <dbReference type="ARBA" id="ARBA00023146"/>
    </source>
</evidence>
<feature type="short sequence motif" description="'HIGH' region" evidence="10">
    <location>
        <begin position="33"/>
        <end position="43"/>
    </location>
</feature>
<sequence>MSHKFTFYNTLSRKIEEFNPREEGKVSMYTCGPTVYHFAHIGNIRTYIMQDVLIKALGYAGYDVKRVMNITDVGHLSSDADTGEDKMLAGAKREHKTVMEIAKFYTDAFFKDFDAVGNKRPDVVEPATNCIPEFIHMVEVLLEKGYAYVAGGNVYFDTSKLQDYYVFSSEVEKEQLQVGVRDDVEEDTNKKNKTDFVLWFTKSKFEDQALKWDSPWGVGYPGWHIECSCISMKHLGEYIDIHCGGVDNIFPHHTNEIAQSESYLGHEWCKYWFHSNHLNDKSGKMSKSKGAVLTVSVLQEKGYDPLVYRFFCLQSHYRKPLEFSYEALDQAAQAFNKLVKRVSELKEDGAVDTAAKEKFEENFRDAVSNDLNTSMAITVLYDVLKADINDATKLALVESFDKVLSLDLLGHAKAVSEGPSVDPELEKFILDAIERRANAKKAKDFATADAIRAELLEKGVEIKDTREGVKWQLI</sequence>
<evidence type="ECO:0000256" key="4">
    <source>
        <dbReference type="ARBA" id="ARBA00022741"/>
    </source>
</evidence>
<dbReference type="GO" id="GO:0006423">
    <property type="term" value="P:cysteinyl-tRNA aminoacylation"/>
    <property type="evidence" value="ECO:0007669"/>
    <property type="project" value="UniProtKB-UniRule"/>
</dbReference>
<comment type="subcellular location">
    <subcellularLocation>
        <location evidence="10">Cytoplasm</location>
    </subcellularLocation>
</comment>
<dbReference type="EMBL" id="CP001810">
    <property type="protein sequence ID" value="ADL34565.1"/>
    <property type="molecule type" value="Genomic_DNA"/>
</dbReference>
<dbReference type="CDD" id="cd00672">
    <property type="entry name" value="CysRS_core"/>
    <property type="match status" value="1"/>
</dbReference>
<evidence type="ECO:0000256" key="1">
    <source>
        <dbReference type="ARBA" id="ARBA00011245"/>
    </source>
</evidence>
<dbReference type="STRING" id="515622.bpr_I1830"/>
<dbReference type="Proteomes" id="UP000001299">
    <property type="component" value="Chromosome 1"/>
</dbReference>
<dbReference type="InterPro" id="IPR009080">
    <property type="entry name" value="tRNAsynth_Ia_anticodon-bd"/>
</dbReference>
<dbReference type="HAMAP" id="MF_00041">
    <property type="entry name" value="Cys_tRNA_synth"/>
    <property type="match status" value="1"/>
</dbReference>
<dbReference type="PANTHER" id="PTHR10890:SF3">
    <property type="entry name" value="CYSTEINE--TRNA LIGASE, CYTOPLASMIC"/>
    <property type="match status" value="1"/>
</dbReference>
<dbReference type="AlphaFoldDB" id="E0RVE6"/>
<dbReference type="InterPro" id="IPR015803">
    <property type="entry name" value="Cys-tRNA-ligase"/>
</dbReference>
<keyword evidence="13" id="KW-1185">Reference proteome</keyword>
<dbReference type="Pfam" id="PF01406">
    <property type="entry name" value="tRNA-synt_1e"/>
    <property type="match status" value="1"/>
</dbReference>